<dbReference type="PANTHER" id="PTHR43130:SF2">
    <property type="entry name" value="DJ-1_PFPI DOMAIN-CONTAINING PROTEIN"/>
    <property type="match status" value="1"/>
</dbReference>
<dbReference type="InterPro" id="IPR002818">
    <property type="entry name" value="DJ-1/PfpI"/>
</dbReference>
<reference evidence="2 3" key="1">
    <citation type="submission" date="2021-03" db="EMBL/GenBank/DDBJ databases">
        <title>Sneathiella sp. CAU 1612 isolated from Kang Won-do.</title>
        <authorList>
            <person name="Kim W."/>
        </authorList>
    </citation>
    <scope>NUCLEOTIDE SEQUENCE [LARGE SCALE GENOMIC DNA]</scope>
    <source>
        <strain evidence="2 3">CAU 1612</strain>
    </source>
</reference>
<comment type="caution">
    <text evidence="2">The sequence shown here is derived from an EMBL/GenBank/DDBJ whole genome shotgun (WGS) entry which is preliminary data.</text>
</comment>
<dbReference type="InterPro" id="IPR029062">
    <property type="entry name" value="Class_I_gatase-like"/>
</dbReference>
<protein>
    <submittedName>
        <fullName evidence="2">DJ-1/PfpI family protein</fullName>
    </submittedName>
</protein>
<feature type="domain" description="DJ-1/PfpI" evidence="1">
    <location>
        <begin position="1"/>
        <end position="149"/>
    </location>
</feature>
<evidence type="ECO:0000313" key="3">
    <source>
        <dbReference type="Proteomes" id="UP000664761"/>
    </source>
</evidence>
<dbReference type="InterPro" id="IPR052158">
    <property type="entry name" value="INH-QAR"/>
</dbReference>
<dbReference type="Gene3D" id="3.40.50.880">
    <property type="match status" value="1"/>
</dbReference>
<dbReference type="PANTHER" id="PTHR43130">
    <property type="entry name" value="ARAC-FAMILY TRANSCRIPTIONAL REGULATOR"/>
    <property type="match status" value="1"/>
</dbReference>
<proteinExistence type="predicted"/>
<evidence type="ECO:0000259" key="1">
    <source>
        <dbReference type="Pfam" id="PF01965"/>
    </source>
</evidence>
<dbReference type="SUPFAM" id="SSF52317">
    <property type="entry name" value="Class I glutamine amidotransferase-like"/>
    <property type="match status" value="1"/>
</dbReference>
<sequence length="206" mass="22161">MKIAILTFQGFNEIDSLVAYRMLHWLQKPDWEITICSPEAEVTSMGGLSIRAHSALEDASEADAVMIGSGSLTRQIVEDESIMSRIRLDPARQVIAAQCSGTLMAAKLGLLGGVPACTDSATKQWVLDAGVEVLNQPLVAHGNVATAGGCLGSAYLTGWTIAMLDSLDTASTALHYFAPVGEKDGFLKRAQQNISPYLREREYMEA</sequence>
<dbReference type="RefSeq" id="WP_207046330.1">
    <property type="nucleotide sequence ID" value="NZ_JAFLNC010000004.1"/>
</dbReference>
<dbReference type="Proteomes" id="UP000664761">
    <property type="component" value="Unassembled WGS sequence"/>
</dbReference>
<keyword evidence="3" id="KW-1185">Reference proteome</keyword>
<dbReference type="EMBL" id="JAFLNC010000004">
    <property type="protein sequence ID" value="MBO0334488.1"/>
    <property type="molecule type" value="Genomic_DNA"/>
</dbReference>
<gene>
    <name evidence="2" type="ORF">J0X12_12745</name>
</gene>
<name>A0ABS3F7I1_9PROT</name>
<accession>A0ABS3F7I1</accession>
<evidence type="ECO:0000313" key="2">
    <source>
        <dbReference type="EMBL" id="MBO0334488.1"/>
    </source>
</evidence>
<organism evidence="2 3">
    <name type="scientific">Sneathiella sedimenti</name>
    <dbReference type="NCBI Taxonomy" id="2816034"/>
    <lineage>
        <taxon>Bacteria</taxon>
        <taxon>Pseudomonadati</taxon>
        <taxon>Pseudomonadota</taxon>
        <taxon>Alphaproteobacteria</taxon>
        <taxon>Sneathiellales</taxon>
        <taxon>Sneathiellaceae</taxon>
        <taxon>Sneathiella</taxon>
    </lineage>
</organism>
<dbReference type="Pfam" id="PF01965">
    <property type="entry name" value="DJ-1_PfpI"/>
    <property type="match status" value="1"/>
</dbReference>